<reference evidence="4" key="1">
    <citation type="submission" date="2022-05" db="EMBL/GenBank/DDBJ databases">
        <authorList>
            <person name="Tuo L."/>
        </authorList>
    </citation>
    <scope>NUCLEOTIDE SEQUENCE</scope>
    <source>
        <strain evidence="4">BSK12Z-4</strain>
    </source>
</reference>
<dbReference type="InterPro" id="IPR006059">
    <property type="entry name" value="SBP"/>
</dbReference>
<accession>A0A9X2D7Y2</accession>
<evidence type="ECO:0000313" key="5">
    <source>
        <dbReference type="Proteomes" id="UP001139485"/>
    </source>
</evidence>
<sequence length="438" mass="46282">MNTWGTRRRRRSTIVGVGLAVASLTTLAACGGSSDSASGEGDPEAFSFLINSENTNIPPVLESLAADQCSAENDALPLEIETIPQTQLDQQLQLLAGQDALPVSFAAGNTPELVKTLDEAGQLLDFDETLTDLGVIDDISPAAISTIETLYGGFNVLPYQYNIEGFWYNTELFDELGIAVPTTWDEMVDAAEQLDAAGVQPFSASGEQGWPLTRLVSGYLFRELGPDALQAVADGDAALTDPEYVGGAQAVADLGEQGWFGQGLGSIDYDTAVNTFMSGDAGMLYMGSWVLSNFSDEDLNKIGNDSIGYFPFPDVEGGAGSAEQTPANVGLPMTFSAKQYNSEVGDWLTCISENWGAAALEVQDMVSGFTVNSDVELDPLTREVSDQVAAADSSVLWFEALFGAQATNVGQTNAASFVSGNTSAEDFMSTVQSALDSE</sequence>
<organism evidence="4 5">
    <name type="scientific">Nocardioides bruguierae</name>
    <dbReference type="NCBI Taxonomy" id="2945102"/>
    <lineage>
        <taxon>Bacteria</taxon>
        <taxon>Bacillati</taxon>
        <taxon>Actinomycetota</taxon>
        <taxon>Actinomycetes</taxon>
        <taxon>Propionibacteriales</taxon>
        <taxon>Nocardioidaceae</taxon>
        <taxon>Nocardioides</taxon>
    </lineage>
</organism>
<dbReference type="EMBL" id="JAMOIL010000013">
    <property type="protein sequence ID" value="MCM0620943.1"/>
    <property type="molecule type" value="Genomic_DNA"/>
</dbReference>
<comment type="similarity">
    <text evidence="1">Belongs to the bacterial solute-binding protein 1 family.</text>
</comment>
<dbReference type="Proteomes" id="UP001139485">
    <property type="component" value="Unassembled WGS sequence"/>
</dbReference>
<keyword evidence="3" id="KW-0732">Signal</keyword>
<gene>
    <name evidence="4" type="ORF">M8330_11640</name>
</gene>
<name>A0A9X2D7Y2_9ACTN</name>
<evidence type="ECO:0000256" key="2">
    <source>
        <dbReference type="ARBA" id="ARBA00022448"/>
    </source>
</evidence>
<keyword evidence="5" id="KW-1185">Reference proteome</keyword>
<feature type="chain" id="PRO_5040965456" evidence="3">
    <location>
        <begin position="29"/>
        <end position="438"/>
    </location>
</feature>
<evidence type="ECO:0000256" key="1">
    <source>
        <dbReference type="ARBA" id="ARBA00008520"/>
    </source>
</evidence>
<dbReference type="RefSeq" id="WP_250827460.1">
    <property type="nucleotide sequence ID" value="NZ_JAMOIL010000013.1"/>
</dbReference>
<evidence type="ECO:0000313" key="4">
    <source>
        <dbReference type="EMBL" id="MCM0620943.1"/>
    </source>
</evidence>
<keyword evidence="2" id="KW-0813">Transport</keyword>
<dbReference type="PANTHER" id="PTHR43649:SF29">
    <property type="entry name" value="OSMOPROTECTIVE COMPOUNDS-BINDING PROTEIN GGTB"/>
    <property type="match status" value="1"/>
</dbReference>
<dbReference type="AlphaFoldDB" id="A0A9X2D7Y2"/>
<comment type="caution">
    <text evidence="4">The sequence shown here is derived from an EMBL/GenBank/DDBJ whole genome shotgun (WGS) entry which is preliminary data.</text>
</comment>
<protein>
    <submittedName>
        <fullName evidence="4">Extracellular solute-binding protein</fullName>
    </submittedName>
</protein>
<proteinExistence type="inferred from homology"/>
<dbReference type="InterPro" id="IPR050490">
    <property type="entry name" value="Bact_solute-bd_prot1"/>
</dbReference>
<dbReference type="PROSITE" id="PS51257">
    <property type="entry name" value="PROKAR_LIPOPROTEIN"/>
    <property type="match status" value="1"/>
</dbReference>
<dbReference type="PANTHER" id="PTHR43649">
    <property type="entry name" value="ARABINOSE-BINDING PROTEIN-RELATED"/>
    <property type="match status" value="1"/>
</dbReference>
<dbReference type="SUPFAM" id="SSF53850">
    <property type="entry name" value="Periplasmic binding protein-like II"/>
    <property type="match status" value="1"/>
</dbReference>
<feature type="signal peptide" evidence="3">
    <location>
        <begin position="1"/>
        <end position="28"/>
    </location>
</feature>
<evidence type="ECO:0000256" key="3">
    <source>
        <dbReference type="SAM" id="SignalP"/>
    </source>
</evidence>
<dbReference type="Gene3D" id="3.40.190.10">
    <property type="entry name" value="Periplasmic binding protein-like II"/>
    <property type="match status" value="2"/>
</dbReference>
<dbReference type="Pfam" id="PF01547">
    <property type="entry name" value="SBP_bac_1"/>
    <property type="match status" value="1"/>
</dbReference>